<reference evidence="1" key="1">
    <citation type="journal article" date="2020" name="Nature">
        <title>Giant virus diversity and host interactions through global metagenomics.</title>
        <authorList>
            <person name="Schulz F."/>
            <person name="Roux S."/>
            <person name="Paez-Espino D."/>
            <person name="Jungbluth S."/>
            <person name="Walsh D.A."/>
            <person name="Denef V.J."/>
            <person name="McMahon K.D."/>
            <person name="Konstantinidis K.T."/>
            <person name="Eloe-Fadrosh E.A."/>
            <person name="Kyrpides N.C."/>
            <person name="Woyke T."/>
        </authorList>
    </citation>
    <scope>NUCLEOTIDE SEQUENCE</scope>
    <source>
        <strain evidence="1">GVMAG-M-3300027763-16</strain>
    </source>
</reference>
<name>A0A6C0LAH7_9ZZZZ</name>
<sequence>MAIVDEFKSEKNRGLIIQASTKMLFDKYKLSLNADVLVSIINAIISSMSKDAILMNNTIKLMELNTITLAKMKDYITKNIDSIRNDGIIADGNMGNGNMVQQVQQSTVQQVQQSEENISNIATAATAATTAMTVMPVMNEDPYNAYKEDYTYNKGDILSNEELLIRVKEYENNRAISNTILANMDATRDAGANIDSSSISLDNRSASSANATNIIPEIMEKVLTSINTNANTFVNKKTLIINSFSRDWINNSNRNQLSFTINIDLQSNIIEPLKILFPKYVKDRTPYIVLVITDNHKTFKYNFLYSKSAGKWDIWKLINKDNNINNNINLTNKNWRINFLDYLNNELNLGKDNIKISQINDYRMDYDNNTSIETNIDNILIPQHNLTKEAKNKRLAFYEINIDYSNQLEYDEYNLDILSKYDNMLLKTYNNNHVNIKVLEVNNDLGKIIILNETNLMKDDFVNSSLLNYGAQYSLILTYYPIRNM</sequence>
<dbReference type="AlphaFoldDB" id="A0A6C0LAH7"/>
<proteinExistence type="predicted"/>
<accession>A0A6C0LAH7</accession>
<dbReference type="EMBL" id="MN740453">
    <property type="protein sequence ID" value="QHU27310.1"/>
    <property type="molecule type" value="Genomic_DNA"/>
</dbReference>
<organism evidence="1">
    <name type="scientific">viral metagenome</name>
    <dbReference type="NCBI Taxonomy" id="1070528"/>
    <lineage>
        <taxon>unclassified sequences</taxon>
        <taxon>metagenomes</taxon>
        <taxon>organismal metagenomes</taxon>
    </lineage>
</organism>
<evidence type="ECO:0000313" key="1">
    <source>
        <dbReference type="EMBL" id="QHU27310.1"/>
    </source>
</evidence>
<protein>
    <submittedName>
        <fullName evidence="1">Uncharacterized protein</fullName>
    </submittedName>
</protein>